<gene>
    <name evidence="1" type="ORF">PGTUg99_013062</name>
</gene>
<reference evidence="1 2" key="1">
    <citation type="submission" date="2019-05" db="EMBL/GenBank/DDBJ databases">
        <title>Emergence of the Ug99 lineage of the wheat stem rust pathogen through somatic hybridization.</title>
        <authorList>
            <person name="Li F."/>
            <person name="Upadhyaya N.M."/>
            <person name="Sperschneider J."/>
            <person name="Matny O."/>
            <person name="Nguyen-Phuc H."/>
            <person name="Mago R."/>
            <person name="Raley C."/>
            <person name="Miller M.E."/>
            <person name="Silverstein K.A.T."/>
            <person name="Henningsen E."/>
            <person name="Hirsch C.D."/>
            <person name="Visser B."/>
            <person name="Pretorius Z.A."/>
            <person name="Steffenson B.J."/>
            <person name="Schwessinger B."/>
            <person name="Dodds P.N."/>
            <person name="Figueroa M."/>
        </authorList>
    </citation>
    <scope>NUCLEOTIDE SEQUENCE [LARGE SCALE GENOMIC DNA]</scope>
    <source>
        <strain evidence="1 2">Ug99</strain>
    </source>
</reference>
<accession>A0A5B0NA46</accession>
<organism evidence="1 2">
    <name type="scientific">Puccinia graminis f. sp. tritici</name>
    <dbReference type="NCBI Taxonomy" id="56615"/>
    <lineage>
        <taxon>Eukaryota</taxon>
        <taxon>Fungi</taxon>
        <taxon>Dikarya</taxon>
        <taxon>Basidiomycota</taxon>
        <taxon>Pucciniomycotina</taxon>
        <taxon>Pucciniomycetes</taxon>
        <taxon>Pucciniales</taxon>
        <taxon>Pucciniaceae</taxon>
        <taxon>Puccinia</taxon>
    </lineage>
</organism>
<dbReference type="Proteomes" id="UP000325313">
    <property type="component" value="Unassembled WGS sequence"/>
</dbReference>
<proteinExistence type="predicted"/>
<dbReference type="AlphaFoldDB" id="A0A5B0NA46"/>
<protein>
    <submittedName>
        <fullName evidence="1">Uncharacterized protein</fullName>
    </submittedName>
</protein>
<evidence type="ECO:0000313" key="2">
    <source>
        <dbReference type="Proteomes" id="UP000325313"/>
    </source>
</evidence>
<name>A0A5B0NA46_PUCGR</name>
<comment type="caution">
    <text evidence="1">The sequence shown here is derived from an EMBL/GenBank/DDBJ whole genome shotgun (WGS) entry which is preliminary data.</text>
</comment>
<dbReference type="EMBL" id="VDEP01000413">
    <property type="protein sequence ID" value="KAA1086157.1"/>
    <property type="molecule type" value="Genomic_DNA"/>
</dbReference>
<sequence>MDGQSRHRLGGSCVFERIPKKLCITKNKKSTQQTNLSFSKTGQAGLHSLYFYFCPNHQLKYYLLYSRYKARIGSTTNDDPPVIIKLGSFTSIDIKETLHKLIVNPFPIIRHRGAEETGSIPVLGIFLFIRAATPP</sequence>
<evidence type="ECO:0000313" key="1">
    <source>
        <dbReference type="EMBL" id="KAA1086157.1"/>
    </source>
</evidence>